<dbReference type="Gene3D" id="1.10.1520.10">
    <property type="entry name" value="Ribonuclease III domain"/>
    <property type="match status" value="1"/>
</dbReference>
<proteinExistence type="predicted"/>
<keyword evidence="3" id="KW-1185">Reference proteome</keyword>
<dbReference type="GO" id="GO:0003735">
    <property type="term" value="F:structural constituent of ribosome"/>
    <property type="evidence" value="ECO:0007669"/>
    <property type="project" value="InterPro"/>
</dbReference>
<dbReference type="Proteomes" id="UP000070700">
    <property type="component" value="Unassembled WGS sequence"/>
</dbReference>
<organism evidence="2 3">
    <name type="scientific">Mollisia scopiformis</name>
    <name type="common">Conifer needle endophyte fungus</name>
    <name type="synonym">Phialocephala scopiformis</name>
    <dbReference type="NCBI Taxonomy" id="149040"/>
    <lineage>
        <taxon>Eukaryota</taxon>
        <taxon>Fungi</taxon>
        <taxon>Dikarya</taxon>
        <taxon>Ascomycota</taxon>
        <taxon>Pezizomycotina</taxon>
        <taxon>Leotiomycetes</taxon>
        <taxon>Helotiales</taxon>
        <taxon>Mollisiaceae</taxon>
        <taxon>Mollisia</taxon>
    </lineage>
</organism>
<dbReference type="SUPFAM" id="SSF69065">
    <property type="entry name" value="RNase III domain-like"/>
    <property type="match status" value="1"/>
</dbReference>
<dbReference type="GO" id="GO:0006396">
    <property type="term" value="P:RNA processing"/>
    <property type="evidence" value="ECO:0007669"/>
    <property type="project" value="InterPro"/>
</dbReference>
<sequence length="257" mass="28812">MASKPAGRSLQNIIRHSRQTCECSSRYPRSIRQFSASAARKDVEYDHEKVERPRWSYTPERAKAPISWRIKDPAKEWECNSDPARLDNFYVKFLGRGGDKMLTEEVKWLAITHKSFDQGRRGFNDRLSFLGRRILNLQTGLAALSGTAMITKPEPILPSDKRKPFTHSALEGLGNLSHVQLSEVLTKQRLGSLASQLGMRSIIRWKPRNVASMDASGIDVILTTSLYAIIGAIALQKGGDVAAEVAREKILKPLRLS</sequence>
<dbReference type="GO" id="GO:0032543">
    <property type="term" value="P:mitochondrial translation"/>
    <property type="evidence" value="ECO:0007669"/>
    <property type="project" value="InterPro"/>
</dbReference>
<dbReference type="FunFam" id="1.10.1520.10:FF:000018">
    <property type="entry name" value="RNase III domain protein"/>
    <property type="match status" value="1"/>
</dbReference>
<dbReference type="KEGG" id="psco:LY89DRAFT_645146"/>
<dbReference type="EMBL" id="KQ947414">
    <property type="protein sequence ID" value="KUJ17579.1"/>
    <property type="molecule type" value="Genomic_DNA"/>
</dbReference>
<dbReference type="AlphaFoldDB" id="A0A194XBP1"/>
<dbReference type="OrthoDB" id="2281895at2759"/>
<dbReference type="GO" id="GO:0005762">
    <property type="term" value="C:mitochondrial large ribosomal subunit"/>
    <property type="evidence" value="ECO:0007669"/>
    <property type="project" value="InterPro"/>
</dbReference>
<dbReference type="RefSeq" id="XP_018071934.1">
    <property type="nucleotide sequence ID" value="XM_018211866.1"/>
</dbReference>
<dbReference type="InterPro" id="IPR040030">
    <property type="entry name" value="Ribosomal_mL57"/>
</dbReference>
<dbReference type="GO" id="GO:0004525">
    <property type="term" value="F:ribonuclease III activity"/>
    <property type="evidence" value="ECO:0007669"/>
    <property type="project" value="InterPro"/>
</dbReference>
<dbReference type="Pfam" id="PF14622">
    <property type="entry name" value="Ribonucleas_3_3"/>
    <property type="match status" value="1"/>
</dbReference>
<dbReference type="InterPro" id="IPR036389">
    <property type="entry name" value="RNase_III_sf"/>
</dbReference>
<dbReference type="STRING" id="149040.A0A194XBP1"/>
<reference evidence="2 3" key="1">
    <citation type="submission" date="2015-10" db="EMBL/GenBank/DDBJ databases">
        <title>Full genome of DAOMC 229536 Phialocephala scopiformis, a fungal endophyte of spruce producing the potent anti-insectan compound rugulosin.</title>
        <authorList>
            <consortium name="DOE Joint Genome Institute"/>
            <person name="Walker A.K."/>
            <person name="Frasz S.L."/>
            <person name="Seifert K.A."/>
            <person name="Miller J.D."/>
            <person name="Mondo S.J."/>
            <person name="Labutti K."/>
            <person name="Lipzen A."/>
            <person name="Dockter R."/>
            <person name="Kennedy M."/>
            <person name="Grigoriev I.V."/>
            <person name="Spatafora J.W."/>
        </authorList>
    </citation>
    <scope>NUCLEOTIDE SEQUENCE [LARGE SCALE GENOMIC DNA]</scope>
    <source>
        <strain evidence="2 3">CBS 120377</strain>
    </source>
</reference>
<dbReference type="InParanoid" id="A0A194XBP1"/>
<dbReference type="PANTHER" id="PTHR28160">
    <property type="entry name" value="54S RIBOSOMAL PROTEIN L15, MITOCHONDRIAL"/>
    <property type="match status" value="1"/>
</dbReference>
<dbReference type="FunCoup" id="A0A194XBP1">
    <property type="interactions" value="153"/>
</dbReference>
<accession>A0A194XBP1</accession>
<dbReference type="InterPro" id="IPR000999">
    <property type="entry name" value="RNase_III_dom"/>
</dbReference>
<evidence type="ECO:0000313" key="3">
    <source>
        <dbReference type="Proteomes" id="UP000070700"/>
    </source>
</evidence>
<dbReference type="PANTHER" id="PTHR28160:SF1">
    <property type="entry name" value="LARGE RIBOSOMAL SUBUNIT PROTEIN ML57"/>
    <property type="match status" value="1"/>
</dbReference>
<gene>
    <name evidence="2" type="ORF">LY89DRAFT_645146</name>
</gene>
<dbReference type="GeneID" id="28821592"/>
<evidence type="ECO:0000259" key="1">
    <source>
        <dbReference type="Pfam" id="PF14622"/>
    </source>
</evidence>
<evidence type="ECO:0000313" key="2">
    <source>
        <dbReference type="EMBL" id="KUJ17579.1"/>
    </source>
</evidence>
<feature type="domain" description="RNase III" evidence="1">
    <location>
        <begin position="104"/>
        <end position="254"/>
    </location>
</feature>
<protein>
    <recommendedName>
        <fullName evidence="1">RNase III domain-containing protein</fullName>
    </recommendedName>
</protein>
<name>A0A194XBP1_MOLSC</name>